<dbReference type="AlphaFoldDB" id="A0A1G9JGI4"/>
<dbReference type="PANTHER" id="PTHR40448:SF1">
    <property type="entry name" value="TWO-COMPONENT SENSOR HISTIDINE KINASE"/>
    <property type="match status" value="1"/>
</dbReference>
<dbReference type="CDD" id="cd16935">
    <property type="entry name" value="HATPase_AgrC-ComD-like"/>
    <property type="match status" value="1"/>
</dbReference>
<organism evidence="3 4">
    <name type="scientific">Romboutsia lituseburensis DSM 797</name>
    <dbReference type="NCBI Taxonomy" id="1121325"/>
    <lineage>
        <taxon>Bacteria</taxon>
        <taxon>Bacillati</taxon>
        <taxon>Bacillota</taxon>
        <taxon>Clostridia</taxon>
        <taxon>Peptostreptococcales</taxon>
        <taxon>Peptostreptococcaceae</taxon>
        <taxon>Romboutsia</taxon>
    </lineage>
</organism>
<feature type="domain" description="Sensor histidine kinase NatK-like C-terminal" evidence="2">
    <location>
        <begin position="339"/>
        <end position="437"/>
    </location>
</feature>
<dbReference type="GO" id="GO:0042802">
    <property type="term" value="F:identical protein binding"/>
    <property type="evidence" value="ECO:0007669"/>
    <property type="project" value="TreeGrafter"/>
</dbReference>
<dbReference type="STRING" id="1121325.SAMN04515677_101629"/>
<proteinExistence type="predicted"/>
<feature type="transmembrane region" description="Helical" evidence="1">
    <location>
        <begin position="6"/>
        <end position="26"/>
    </location>
</feature>
<dbReference type="RefSeq" id="WP_092722748.1">
    <property type="nucleotide sequence ID" value="NZ_FNGW01000001.1"/>
</dbReference>
<feature type="transmembrane region" description="Helical" evidence="1">
    <location>
        <begin position="63"/>
        <end position="85"/>
    </location>
</feature>
<dbReference type="InterPro" id="IPR036890">
    <property type="entry name" value="HATPase_C_sf"/>
</dbReference>
<dbReference type="PANTHER" id="PTHR40448">
    <property type="entry name" value="TWO-COMPONENT SENSOR HISTIDINE KINASE"/>
    <property type="match status" value="1"/>
</dbReference>
<dbReference type="Pfam" id="PF14501">
    <property type="entry name" value="HATPase_c_5"/>
    <property type="match status" value="1"/>
</dbReference>
<protein>
    <submittedName>
        <fullName evidence="3">GHKL domain-containing protein</fullName>
    </submittedName>
</protein>
<name>A0A1G9JGI4_9FIRM</name>
<evidence type="ECO:0000259" key="2">
    <source>
        <dbReference type="Pfam" id="PF14501"/>
    </source>
</evidence>
<keyword evidence="1" id="KW-0812">Transmembrane</keyword>
<dbReference type="InterPro" id="IPR032834">
    <property type="entry name" value="NatK-like_C"/>
</dbReference>
<feature type="transmembrane region" description="Helical" evidence="1">
    <location>
        <begin position="191"/>
        <end position="212"/>
    </location>
</feature>
<reference evidence="3 4" key="1">
    <citation type="submission" date="2016-10" db="EMBL/GenBank/DDBJ databases">
        <authorList>
            <person name="de Groot N.N."/>
        </authorList>
    </citation>
    <scope>NUCLEOTIDE SEQUENCE [LARGE SCALE GENOMIC DNA]</scope>
    <source>
        <strain evidence="3 4">DSM 797</strain>
    </source>
</reference>
<evidence type="ECO:0000256" key="1">
    <source>
        <dbReference type="SAM" id="Phobius"/>
    </source>
</evidence>
<keyword evidence="1" id="KW-0472">Membrane</keyword>
<dbReference type="SUPFAM" id="SSF55874">
    <property type="entry name" value="ATPase domain of HSP90 chaperone/DNA topoisomerase II/histidine kinase"/>
    <property type="match status" value="1"/>
</dbReference>
<sequence length="442" mass="52606">MELFIVFLACMSVSFLVFAFITHHTFRHKLKIPATRLYIFMYVVFIGFKILLSHLWYNDFINLSIAEFLNLCFNIFYFYIFYLLVNDSFYKSCLVYVFQLQYAGILYWVSSLTVSKYMEFFSIKYYIFVTLLELSLFLITIIPIRIFLDNIVIPALEINNIKIWKLVVLSQLGFFVVKFLAIAYIDMESRFSLFYLPIQIFLFIEFFILYYIQFQFIKKVNSNLTLERNSLYIKNQLDLQKDQYEKLSNYICETKVLRHDLKHHIAIMKNCIENEKYNELKKYISDYEHNLCYKFNTDFCKNFAINCLLNHYINISNKHNIDMNICVDLPNNINILDSDLCIIFGNCIENAIEACLNLNGNKFINLNTKTHCNMIIITIDNSYNGILKKKNDIFLSSKRDFKYEGIGISSVLQIIKKYNGIIKFNYDNNKFEVSIIIYQNKI</sequence>
<dbReference type="EMBL" id="FNGW01000001">
    <property type="protein sequence ID" value="SDL36233.1"/>
    <property type="molecule type" value="Genomic_DNA"/>
</dbReference>
<dbReference type="Proteomes" id="UP000199068">
    <property type="component" value="Unassembled WGS sequence"/>
</dbReference>
<keyword evidence="4" id="KW-1185">Reference proteome</keyword>
<gene>
    <name evidence="3" type="ORF">SAMN04515677_101629</name>
</gene>
<accession>A0A1G9JGI4</accession>
<feature type="transmembrane region" description="Helical" evidence="1">
    <location>
        <begin position="38"/>
        <end position="57"/>
    </location>
</feature>
<evidence type="ECO:0000313" key="4">
    <source>
        <dbReference type="Proteomes" id="UP000199068"/>
    </source>
</evidence>
<evidence type="ECO:0000313" key="3">
    <source>
        <dbReference type="EMBL" id="SDL36233.1"/>
    </source>
</evidence>
<keyword evidence="1" id="KW-1133">Transmembrane helix</keyword>
<feature type="transmembrane region" description="Helical" evidence="1">
    <location>
        <begin position="163"/>
        <end position="185"/>
    </location>
</feature>
<feature type="transmembrane region" description="Helical" evidence="1">
    <location>
        <begin position="92"/>
        <end position="111"/>
    </location>
</feature>
<feature type="transmembrane region" description="Helical" evidence="1">
    <location>
        <begin position="123"/>
        <end position="142"/>
    </location>
</feature>
<dbReference type="Gene3D" id="3.30.565.10">
    <property type="entry name" value="Histidine kinase-like ATPase, C-terminal domain"/>
    <property type="match status" value="1"/>
</dbReference>